<reference evidence="1" key="1">
    <citation type="journal article" date="2015" name="Nature">
        <title>Complex archaea that bridge the gap between prokaryotes and eukaryotes.</title>
        <authorList>
            <person name="Spang A."/>
            <person name="Saw J.H."/>
            <person name="Jorgensen S.L."/>
            <person name="Zaremba-Niedzwiedzka K."/>
            <person name="Martijn J."/>
            <person name="Lind A.E."/>
            <person name="van Eijk R."/>
            <person name="Schleper C."/>
            <person name="Guy L."/>
            <person name="Ettema T.J."/>
        </authorList>
    </citation>
    <scope>NUCLEOTIDE SEQUENCE</scope>
</reference>
<sequence length="67" mass="7653">MADHVHVWEWEDDGETIKLCLVCGQRRTRARIAFMLAMANYVDKEEGEELGVLEESAAVVKIMEETV</sequence>
<dbReference type="EMBL" id="LAZR01005173">
    <property type="protein sequence ID" value="KKN02217.1"/>
    <property type="molecule type" value="Genomic_DNA"/>
</dbReference>
<accession>A0A0F9MS25</accession>
<proteinExistence type="predicted"/>
<gene>
    <name evidence="1" type="ORF">LCGC14_1120070</name>
</gene>
<name>A0A0F9MS25_9ZZZZ</name>
<dbReference type="AlphaFoldDB" id="A0A0F9MS25"/>
<organism evidence="1">
    <name type="scientific">marine sediment metagenome</name>
    <dbReference type="NCBI Taxonomy" id="412755"/>
    <lineage>
        <taxon>unclassified sequences</taxon>
        <taxon>metagenomes</taxon>
        <taxon>ecological metagenomes</taxon>
    </lineage>
</organism>
<protein>
    <submittedName>
        <fullName evidence="1">Uncharacterized protein</fullName>
    </submittedName>
</protein>
<comment type="caution">
    <text evidence="1">The sequence shown here is derived from an EMBL/GenBank/DDBJ whole genome shotgun (WGS) entry which is preliminary data.</text>
</comment>
<evidence type="ECO:0000313" key="1">
    <source>
        <dbReference type="EMBL" id="KKN02217.1"/>
    </source>
</evidence>